<name>A5CFW0_9ZZZZ</name>
<organism evidence="1">
    <name type="scientific">uncultured marine microorganism</name>
    <dbReference type="NCBI Taxonomy" id="415540"/>
    <lineage>
        <taxon>unclassified sequences</taxon>
        <taxon>environmental samples</taxon>
    </lineage>
</organism>
<accession>A5CFW0</accession>
<proteinExistence type="predicted"/>
<evidence type="ECO:0000313" key="1">
    <source>
        <dbReference type="EMBL" id="CAM58144.1"/>
    </source>
</evidence>
<reference evidence="1" key="1">
    <citation type="submission" date="2007-03" db="EMBL/GenBank/DDBJ databases">
        <title>Isolation and characterization of alkane hydroxylases from Pacific deep-sea sediment.</title>
        <authorList>
            <person name="Xu M."/>
        </authorList>
    </citation>
    <scope>NUCLEOTIDE SEQUENCE</scope>
</reference>
<dbReference type="EMBL" id="AM501427">
    <property type="protein sequence ID" value="CAM58144.1"/>
    <property type="molecule type" value="Genomic_DNA"/>
</dbReference>
<dbReference type="AlphaFoldDB" id="A5CFW0"/>
<protein>
    <submittedName>
        <fullName evidence="1">Uncharacterized protein</fullName>
    </submittedName>
</protein>
<sequence length="173" mass="19294">MNTMGTKMSKDTKALAVIALIQLAAIFLLYNKIAVVENSVTAAISTKQIELQREYPSQAEAPINPDHANVLPVEERLRQIIREELSTQLADLPRRDQSRDVAVATNSTSEAEMESQRALVSQQVEYYSSVGSISDLEMQQLQMDIAKLDDAGRKEMLRELTRALNSGRLEGLF</sequence>